<dbReference type="GO" id="GO:0071555">
    <property type="term" value="P:cell wall organization"/>
    <property type="evidence" value="ECO:0007669"/>
    <property type="project" value="UniProtKB-KW"/>
</dbReference>
<dbReference type="Gene3D" id="3.40.80.10">
    <property type="entry name" value="Peptidoglycan recognition protein-like"/>
    <property type="match status" value="1"/>
</dbReference>
<dbReference type="PANTHER" id="PTHR30417:SF1">
    <property type="entry name" value="N-ACETYLMURAMOYL-L-ALANINE AMIDASE AMID"/>
    <property type="match status" value="1"/>
</dbReference>
<dbReference type="SUPFAM" id="SSF55846">
    <property type="entry name" value="N-acetylmuramoyl-L-alanine amidase-like"/>
    <property type="match status" value="1"/>
</dbReference>
<evidence type="ECO:0000256" key="1">
    <source>
        <dbReference type="ARBA" id="ARBA00001561"/>
    </source>
</evidence>
<dbReference type="AlphaFoldDB" id="A0AAJ1V1S5"/>
<keyword evidence="3 6" id="KW-0378">Hydrolase</keyword>
<organism evidence="6 7">
    <name type="scientific">Facklamia hominis</name>
    <dbReference type="NCBI Taxonomy" id="178214"/>
    <lineage>
        <taxon>Bacteria</taxon>
        <taxon>Bacillati</taxon>
        <taxon>Bacillota</taxon>
        <taxon>Bacilli</taxon>
        <taxon>Lactobacillales</taxon>
        <taxon>Aerococcaceae</taxon>
        <taxon>Facklamia</taxon>
    </lineage>
</organism>
<dbReference type="SUPFAM" id="SSF54106">
    <property type="entry name" value="LysM domain"/>
    <property type="match status" value="1"/>
</dbReference>
<dbReference type="InterPro" id="IPR036779">
    <property type="entry name" value="LysM_dom_sf"/>
</dbReference>
<dbReference type="SMART" id="SM00257">
    <property type="entry name" value="LysM"/>
    <property type="match status" value="1"/>
</dbReference>
<feature type="domain" description="LysM" evidence="5">
    <location>
        <begin position="197"/>
        <end position="241"/>
    </location>
</feature>
<comment type="caution">
    <text evidence="6">The sequence shown here is derived from an EMBL/GenBank/DDBJ whole genome shotgun (WGS) entry which is preliminary data.</text>
</comment>
<keyword evidence="4" id="KW-0961">Cell wall biogenesis/degradation</keyword>
<reference evidence="6" key="1">
    <citation type="submission" date="2023-05" db="EMBL/GenBank/DDBJ databases">
        <title>Cataloging the Phylogenetic Diversity of Human Bladder Bacteria.</title>
        <authorList>
            <person name="Du J."/>
        </authorList>
    </citation>
    <scope>NUCLEOTIDE SEQUENCE</scope>
    <source>
        <strain evidence="6">UMB1231</strain>
    </source>
</reference>
<evidence type="ECO:0000313" key="6">
    <source>
        <dbReference type="EMBL" id="MDK7186845.1"/>
    </source>
</evidence>
<dbReference type="EMBL" id="JASOOE010000004">
    <property type="protein sequence ID" value="MDK7186845.1"/>
    <property type="molecule type" value="Genomic_DNA"/>
</dbReference>
<name>A0AAJ1V1S5_9LACT</name>
<dbReference type="GO" id="GO:0009254">
    <property type="term" value="P:peptidoglycan turnover"/>
    <property type="evidence" value="ECO:0007669"/>
    <property type="project" value="TreeGrafter"/>
</dbReference>
<dbReference type="SMART" id="SM00287">
    <property type="entry name" value="SH3b"/>
    <property type="match status" value="1"/>
</dbReference>
<protein>
    <recommendedName>
        <fullName evidence="2">N-acetylmuramoyl-L-alanine amidase</fullName>
        <ecNumber evidence="2">3.5.1.28</ecNumber>
    </recommendedName>
</protein>
<dbReference type="InterPro" id="IPR002502">
    <property type="entry name" value="Amidase_domain"/>
</dbReference>
<accession>A0AAJ1V1S5</accession>
<dbReference type="InterPro" id="IPR018392">
    <property type="entry name" value="LysM"/>
</dbReference>
<dbReference type="Pfam" id="PF08460">
    <property type="entry name" value="SH3_5"/>
    <property type="match status" value="1"/>
</dbReference>
<proteinExistence type="predicted"/>
<dbReference type="Pfam" id="PF01476">
    <property type="entry name" value="LysM"/>
    <property type="match status" value="1"/>
</dbReference>
<dbReference type="RefSeq" id="WP_285065433.1">
    <property type="nucleotide sequence ID" value="NZ_JASOOE010000004.1"/>
</dbReference>
<sequence length="325" mass="37281">MANLYPIEKDFTNVNMGGWNNPQWIIIHFVGAAGQARDNANYFRDVYREASAHYFVDPHRIVQVVPDNRQAWHIGDGYRSGKGQFNGYHRYGATNSNSIGIEGCQDVTTGNGVWHWDFHPKTYEQMLLLTKHLQKKYNIPDSRVIRHFDASGKMCPGNWQWNNWAKWHQFKKDLANMKDGNIVSIEDKPSRPAQSKDMYTVQVGDTLSKIAMDYQVAINDLVEWNNIENPNLIYPETRLIVKSPGKKEPGLPQTGRFRFNTTVNVRNEPKASGPVPAQYAAGDVVYYEGIKEIDGMLWMTYTSYSGEERWISAGTKDKPYGEFMK</sequence>
<dbReference type="Gene3D" id="3.10.350.10">
    <property type="entry name" value="LysM domain"/>
    <property type="match status" value="1"/>
</dbReference>
<dbReference type="Proteomes" id="UP001229251">
    <property type="component" value="Unassembled WGS sequence"/>
</dbReference>
<dbReference type="GO" id="GO:0008745">
    <property type="term" value="F:N-acetylmuramoyl-L-alanine amidase activity"/>
    <property type="evidence" value="ECO:0007669"/>
    <property type="project" value="UniProtKB-EC"/>
</dbReference>
<gene>
    <name evidence="6" type="ORF">QP433_02515</name>
</gene>
<evidence type="ECO:0000256" key="3">
    <source>
        <dbReference type="ARBA" id="ARBA00022801"/>
    </source>
</evidence>
<dbReference type="InterPro" id="IPR036505">
    <property type="entry name" value="Amidase/PGRP_sf"/>
</dbReference>
<dbReference type="SMART" id="SM00644">
    <property type="entry name" value="Ami_2"/>
    <property type="match status" value="1"/>
</dbReference>
<dbReference type="PANTHER" id="PTHR30417">
    <property type="entry name" value="N-ACETYLMURAMOYL-L-ALANINE AMIDASE AMID"/>
    <property type="match status" value="1"/>
</dbReference>
<dbReference type="Gene3D" id="2.30.30.40">
    <property type="entry name" value="SH3 Domains"/>
    <property type="match status" value="1"/>
</dbReference>
<dbReference type="CDD" id="cd00118">
    <property type="entry name" value="LysM"/>
    <property type="match status" value="1"/>
</dbReference>
<dbReference type="PROSITE" id="PS51782">
    <property type="entry name" value="LYSM"/>
    <property type="match status" value="1"/>
</dbReference>
<dbReference type="CDD" id="cd06583">
    <property type="entry name" value="PGRP"/>
    <property type="match status" value="1"/>
</dbReference>
<evidence type="ECO:0000259" key="5">
    <source>
        <dbReference type="PROSITE" id="PS51782"/>
    </source>
</evidence>
<evidence type="ECO:0000256" key="4">
    <source>
        <dbReference type="ARBA" id="ARBA00023316"/>
    </source>
</evidence>
<comment type="catalytic activity">
    <reaction evidence="1">
        <text>Hydrolyzes the link between N-acetylmuramoyl residues and L-amino acid residues in certain cell-wall glycopeptides.</text>
        <dbReference type="EC" id="3.5.1.28"/>
    </reaction>
</comment>
<dbReference type="InterPro" id="IPR051206">
    <property type="entry name" value="NAMLAA_amidase_2"/>
</dbReference>
<dbReference type="Pfam" id="PF01510">
    <property type="entry name" value="Amidase_2"/>
    <property type="match status" value="1"/>
</dbReference>
<dbReference type="GO" id="GO:0009253">
    <property type="term" value="P:peptidoglycan catabolic process"/>
    <property type="evidence" value="ECO:0007669"/>
    <property type="project" value="InterPro"/>
</dbReference>
<evidence type="ECO:0000256" key="2">
    <source>
        <dbReference type="ARBA" id="ARBA00011901"/>
    </source>
</evidence>
<dbReference type="InterPro" id="IPR003646">
    <property type="entry name" value="SH3-like_bac-type"/>
</dbReference>
<evidence type="ECO:0000313" key="7">
    <source>
        <dbReference type="Proteomes" id="UP001229251"/>
    </source>
</evidence>
<dbReference type="EC" id="3.5.1.28" evidence="2"/>